<dbReference type="PANTHER" id="PTHR33540">
    <property type="entry name" value="TRNA THREONYLCARBAMOYLADENOSINE BIOSYNTHESIS PROTEIN TSAE"/>
    <property type="match status" value="1"/>
</dbReference>
<dbReference type="Proteomes" id="UP000035503">
    <property type="component" value="Chromosome"/>
</dbReference>
<keyword evidence="4" id="KW-0963">Cytoplasm</keyword>
<protein>
    <recommendedName>
        <fullName evidence="3">tRNA threonylcarbamoyladenosine biosynthesis protein TsaE</fullName>
    </recommendedName>
    <alternativeName>
        <fullName evidence="10">t(6)A37 threonylcarbamoyladenosine biosynthesis protein TsaE</fullName>
    </alternativeName>
</protein>
<dbReference type="PANTHER" id="PTHR33540:SF2">
    <property type="entry name" value="TRNA THREONYLCARBAMOYLADENOSINE BIOSYNTHESIS PROTEIN TSAE"/>
    <property type="match status" value="1"/>
</dbReference>
<evidence type="ECO:0000256" key="9">
    <source>
        <dbReference type="ARBA" id="ARBA00022842"/>
    </source>
</evidence>
<dbReference type="GO" id="GO:0046872">
    <property type="term" value="F:metal ion binding"/>
    <property type="evidence" value="ECO:0007669"/>
    <property type="project" value="UniProtKB-KW"/>
</dbReference>
<dbReference type="Pfam" id="PF02367">
    <property type="entry name" value="TsaE"/>
    <property type="match status" value="1"/>
</dbReference>
<gene>
    <name evidence="11" type="ORF">G293_02660</name>
</gene>
<keyword evidence="8" id="KW-0067">ATP-binding</keyword>
<comment type="subcellular location">
    <subcellularLocation>
        <location evidence="1">Cytoplasm</location>
    </subcellularLocation>
</comment>
<evidence type="ECO:0000256" key="1">
    <source>
        <dbReference type="ARBA" id="ARBA00004496"/>
    </source>
</evidence>
<name>A0A0G3I8T0_LIBAF</name>
<sequence length="180" mass="20361">MKELPKSIAAFLPKNKMNMTMNFSEKNLTIIPLLHEKNTVCLGNHLASILKLGDCLTLSGDLGAGKTFLARSIIRFLTKNPELEVLSPTFTLVQLYDASIPIAHFDFYRLSGHQEVFELGLDEILNERICIIEWPEIGRKILPQKTIDIQLSQDKNGRKATVSAEKWIISHLNKIKSPTY</sequence>
<evidence type="ECO:0000256" key="7">
    <source>
        <dbReference type="ARBA" id="ARBA00022741"/>
    </source>
</evidence>
<dbReference type="EMBL" id="CP004021">
    <property type="protein sequence ID" value="AKK20162.1"/>
    <property type="molecule type" value="Genomic_DNA"/>
</dbReference>
<keyword evidence="6" id="KW-0479">Metal-binding</keyword>
<evidence type="ECO:0000256" key="10">
    <source>
        <dbReference type="ARBA" id="ARBA00032441"/>
    </source>
</evidence>
<evidence type="ECO:0000256" key="8">
    <source>
        <dbReference type="ARBA" id="ARBA00022840"/>
    </source>
</evidence>
<keyword evidence="7" id="KW-0547">Nucleotide-binding</keyword>
<reference evidence="11 12" key="1">
    <citation type="journal article" date="2015" name="Genome Announc.">
        <title>Complete Genome Sequence of 'Candidatus Liberibacter africanus,' a Bacterium Associated with Citrus Huanglongbing.</title>
        <authorList>
            <person name="Lin H."/>
            <person name="Pietersen G."/>
            <person name="Han C."/>
            <person name="Read D.A."/>
            <person name="Lou B."/>
            <person name="Gupta G."/>
            <person name="Civerolo E.L."/>
        </authorList>
    </citation>
    <scope>NUCLEOTIDE SEQUENCE [LARGE SCALE GENOMIC DNA]</scope>
    <source>
        <strain evidence="11 12">PTSAPSY</strain>
    </source>
</reference>
<evidence type="ECO:0000256" key="4">
    <source>
        <dbReference type="ARBA" id="ARBA00022490"/>
    </source>
</evidence>
<evidence type="ECO:0000313" key="11">
    <source>
        <dbReference type="EMBL" id="AKK20162.1"/>
    </source>
</evidence>
<evidence type="ECO:0000256" key="3">
    <source>
        <dbReference type="ARBA" id="ARBA00019010"/>
    </source>
</evidence>
<dbReference type="GO" id="GO:0005737">
    <property type="term" value="C:cytoplasm"/>
    <property type="evidence" value="ECO:0007669"/>
    <property type="project" value="UniProtKB-SubCell"/>
</dbReference>
<accession>A0A0G3I8T0</accession>
<dbReference type="PATRIC" id="fig|1277257.4.peg.573"/>
<dbReference type="STRING" id="1277257.G293_02660"/>
<evidence type="ECO:0000256" key="5">
    <source>
        <dbReference type="ARBA" id="ARBA00022694"/>
    </source>
</evidence>
<keyword evidence="12" id="KW-1185">Reference proteome</keyword>
<organism evidence="11 12">
    <name type="scientific">Candidatus Liberibacter africanus PTSAPSY</name>
    <dbReference type="NCBI Taxonomy" id="1277257"/>
    <lineage>
        <taxon>Bacteria</taxon>
        <taxon>Pseudomonadati</taxon>
        <taxon>Pseudomonadota</taxon>
        <taxon>Alphaproteobacteria</taxon>
        <taxon>Hyphomicrobiales</taxon>
        <taxon>Rhizobiaceae</taxon>
        <taxon>Liberibacter</taxon>
    </lineage>
</organism>
<dbReference type="Gene3D" id="3.40.50.300">
    <property type="entry name" value="P-loop containing nucleotide triphosphate hydrolases"/>
    <property type="match status" value="1"/>
</dbReference>
<dbReference type="InterPro" id="IPR003442">
    <property type="entry name" value="T6A_TsaE"/>
</dbReference>
<dbReference type="SUPFAM" id="SSF52540">
    <property type="entry name" value="P-loop containing nucleoside triphosphate hydrolases"/>
    <property type="match status" value="1"/>
</dbReference>
<keyword evidence="5" id="KW-0819">tRNA processing</keyword>
<dbReference type="GO" id="GO:0005524">
    <property type="term" value="F:ATP binding"/>
    <property type="evidence" value="ECO:0007669"/>
    <property type="project" value="UniProtKB-KW"/>
</dbReference>
<proteinExistence type="inferred from homology"/>
<comment type="similarity">
    <text evidence="2">Belongs to the TsaE family.</text>
</comment>
<dbReference type="NCBIfam" id="TIGR00150">
    <property type="entry name" value="T6A_YjeE"/>
    <property type="match status" value="1"/>
</dbReference>
<dbReference type="InterPro" id="IPR027417">
    <property type="entry name" value="P-loop_NTPase"/>
</dbReference>
<evidence type="ECO:0000256" key="2">
    <source>
        <dbReference type="ARBA" id="ARBA00007599"/>
    </source>
</evidence>
<dbReference type="GO" id="GO:0002949">
    <property type="term" value="P:tRNA threonylcarbamoyladenosine modification"/>
    <property type="evidence" value="ECO:0007669"/>
    <property type="project" value="InterPro"/>
</dbReference>
<evidence type="ECO:0000256" key="6">
    <source>
        <dbReference type="ARBA" id="ARBA00022723"/>
    </source>
</evidence>
<dbReference type="AlphaFoldDB" id="A0A0G3I8T0"/>
<keyword evidence="9" id="KW-0460">Magnesium</keyword>
<dbReference type="KEGG" id="lau:G293_02660"/>
<evidence type="ECO:0000313" key="12">
    <source>
        <dbReference type="Proteomes" id="UP000035503"/>
    </source>
</evidence>